<organism evidence="1 2">
    <name type="scientific">Sporosarcina globispora</name>
    <name type="common">Bacillus globisporus</name>
    <dbReference type="NCBI Taxonomy" id="1459"/>
    <lineage>
        <taxon>Bacteria</taxon>
        <taxon>Bacillati</taxon>
        <taxon>Bacillota</taxon>
        <taxon>Bacilli</taxon>
        <taxon>Bacillales</taxon>
        <taxon>Caryophanaceae</taxon>
        <taxon>Sporosarcina</taxon>
    </lineage>
</organism>
<sequence>MAGGVFSPDGNTLFVNIQSPGQNFAIWGPFQRRNSARAREMSYDAPAKQFAPQVLNKLA</sequence>
<evidence type="ECO:0008006" key="3">
    <source>
        <dbReference type="Google" id="ProtNLM"/>
    </source>
</evidence>
<proteinExistence type="predicted"/>
<dbReference type="Proteomes" id="UP000037109">
    <property type="component" value="Unassembled WGS sequence"/>
</dbReference>
<accession>A0A0M0GDX3</accession>
<keyword evidence="2" id="KW-1185">Reference proteome</keyword>
<gene>
    <name evidence="1" type="ORF">AF332_15760</name>
</gene>
<comment type="caution">
    <text evidence="1">The sequence shown here is derived from an EMBL/GenBank/DDBJ whole genome shotgun (WGS) entry which is preliminary data.</text>
</comment>
<protein>
    <recommendedName>
        <fullName evidence="3">Phosphatase</fullName>
    </recommendedName>
</protein>
<dbReference type="AlphaFoldDB" id="A0A0M0GDX3"/>
<dbReference type="STRING" id="1459.AF332_15760"/>
<dbReference type="EMBL" id="LGUF01000007">
    <property type="protein sequence ID" value="KON88120.1"/>
    <property type="molecule type" value="Genomic_DNA"/>
</dbReference>
<evidence type="ECO:0000313" key="2">
    <source>
        <dbReference type="Proteomes" id="UP000037109"/>
    </source>
</evidence>
<reference evidence="2" key="1">
    <citation type="submission" date="2015-07" db="EMBL/GenBank/DDBJ databases">
        <title>Fjat-10036 dsm4.</title>
        <authorList>
            <person name="Liu B."/>
            <person name="Wang J."/>
            <person name="Zhu Y."/>
            <person name="Liu G."/>
            <person name="Chen Q."/>
            <person name="Chen Z."/>
            <person name="Lan J."/>
            <person name="Che J."/>
            <person name="Ge C."/>
            <person name="Shi H."/>
            <person name="Pan Z."/>
            <person name="Liu X."/>
        </authorList>
    </citation>
    <scope>NUCLEOTIDE SEQUENCE [LARGE SCALE GENOMIC DNA]</scope>
    <source>
        <strain evidence="2">DSM 4</strain>
    </source>
</reference>
<dbReference type="PATRIC" id="fig|1459.3.peg.3427"/>
<evidence type="ECO:0000313" key="1">
    <source>
        <dbReference type="EMBL" id="KON88120.1"/>
    </source>
</evidence>
<name>A0A0M0GDX3_SPOGL</name>